<reference evidence="12 13" key="1">
    <citation type="submission" date="2018-06" db="EMBL/GenBank/DDBJ databases">
        <title>A transcriptomic atlas of mushroom development highlights an independent origin of complex multicellularity.</title>
        <authorList>
            <consortium name="DOE Joint Genome Institute"/>
            <person name="Krizsan K."/>
            <person name="Almasi E."/>
            <person name="Merenyi Z."/>
            <person name="Sahu N."/>
            <person name="Viragh M."/>
            <person name="Koszo T."/>
            <person name="Mondo S."/>
            <person name="Kiss B."/>
            <person name="Balint B."/>
            <person name="Kues U."/>
            <person name="Barry K."/>
            <person name="Hegedus J.C."/>
            <person name="Henrissat B."/>
            <person name="Johnson J."/>
            <person name="Lipzen A."/>
            <person name="Ohm R."/>
            <person name="Nagy I."/>
            <person name="Pangilinan J."/>
            <person name="Yan J."/>
            <person name="Xiong Y."/>
            <person name="Grigoriev I.V."/>
            <person name="Hibbett D.S."/>
            <person name="Nagy L.G."/>
        </authorList>
    </citation>
    <scope>NUCLEOTIDE SEQUENCE [LARGE SCALE GENOMIC DNA]</scope>
    <source>
        <strain evidence="12 13">SZMC22713</strain>
    </source>
</reference>
<dbReference type="Proteomes" id="UP000294933">
    <property type="component" value="Unassembled WGS sequence"/>
</dbReference>
<dbReference type="Pfam" id="PF02714">
    <property type="entry name" value="RSN1_7TM"/>
    <property type="match status" value="1"/>
</dbReference>
<protein>
    <submittedName>
        <fullName evidence="12">DUF221-domain-containing protein</fullName>
    </submittedName>
</protein>
<evidence type="ECO:0000313" key="12">
    <source>
        <dbReference type="EMBL" id="TDL23029.1"/>
    </source>
</evidence>
<evidence type="ECO:0000259" key="10">
    <source>
        <dbReference type="Pfam" id="PF13967"/>
    </source>
</evidence>
<keyword evidence="5 8" id="KW-1133">Transmembrane helix</keyword>
<keyword evidence="6 8" id="KW-0472">Membrane</keyword>
<comment type="subcellular location">
    <subcellularLocation>
        <location evidence="1">Membrane</location>
        <topology evidence="1">Multi-pass membrane protein</topology>
    </subcellularLocation>
</comment>
<feature type="transmembrane region" description="Helical" evidence="8">
    <location>
        <begin position="415"/>
        <end position="440"/>
    </location>
</feature>
<feature type="compositionally biased region" description="Polar residues" evidence="7">
    <location>
        <begin position="937"/>
        <end position="949"/>
    </location>
</feature>
<sequence>MSQLPDDLLNENSRTIAPKAVAVQAGLMTAVSLVTIIFFNVLRPHNKVVYEPKTKYHVDGKVPPKISDSMFGWLSPLIHVKEPELLDKVGLDAVAFLRFLRLCRWLFTSIAAVACGILLPINLIYNLRNVDIKNRDVLSMLTIRDVSGLLLYAHVAGSYVITLLVMVFVWFHWKAMLHLRHSWFRSPEYVDSFYARTLMVLHVPKKYQSDGGLRAIFDSVQMPYPTTSVHIGHRVGRLPELIEYHNDAVRELEEILVRYLKGGRIGKARPTLRRGGFLGIGGQKVDAIDFYTNKLKNAEAAINDYRQTIDTHKPENYGFASMAAVPYAHIAAQLLMNKHPQGTDIGLAPNPKDILWNNLNLSDGAVARRRLLGWIYLGVVCFFNTVPLLIVSFLANLSSLTVYVGFLASWANKSHATFAIASGVLPPAVSAAFGYVLPILMRRLSKYQGATTRSRLDRAVVARYFAFLMISQLFIFTLIGVIFLSVEQIVKQIGKQSFGQILKNLHKLPGQINSTYIDQSNYWLTFFPLRGFLVIFDLAQILNLCWIWLKTRLFGRTIRDYREWTQPPMFEYAIYYANILFMVAVGMVFAPLAPLVVGAAAVVFWLSSFVYKYQLMFVFVTKVETGGRLWNVAINRLLVTVIFMQLLMTLTIGLQRGFKSFEWVSCIPPILIIAIFKGYIDRQFNKPFRYFTPTEAEIGKAIVHSSDARGNRLEKRFGHPALHSDLFTPMLHAKMMPLLREVYHGRIESDKGMLGGQRTSAQIIPGGIKIAAVSQNELDLDVALYQRDRGELDWDQRSMVSSHLLGDHLSQGGRASPAPRPAGYGAYLAGGPGAASDIELSRFDSRIDQVPLLSGAAQQTPPQSQTPYQHQRGGSGYFDAQSTYSGAQSTQSNTSLPPYSYATPGGGGGLYPPAPQRQYAPQQQWQGGGEQRPHPSRQASGYSDVSSAPSRGAGGNMAGRGTYRGTGY</sequence>
<feature type="compositionally biased region" description="Polar residues" evidence="7">
    <location>
        <begin position="880"/>
        <end position="896"/>
    </location>
</feature>
<accession>A0A4Y7Q800</accession>
<dbReference type="InterPro" id="IPR045122">
    <property type="entry name" value="Csc1-like"/>
</dbReference>
<evidence type="ECO:0000256" key="2">
    <source>
        <dbReference type="ARBA" id="ARBA00007779"/>
    </source>
</evidence>
<evidence type="ECO:0000256" key="4">
    <source>
        <dbReference type="ARBA" id="ARBA00022692"/>
    </source>
</evidence>
<feature type="transmembrane region" description="Helical" evidence="8">
    <location>
        <begin position="529"/>
        <end position="549"/>
    </location>
</feature>
<dbReference type="Pfam" id="PF13967">
    <property type="entry name" value="RSN1_TM"/>
    <property type="match status" value="1"/>
</dbReference>
<keyword evidence="13" id="KW-1185">Reference proteome</keyword>
<evidence type="ECO:0000256" key="3">
    <source>
        <dbReference type="ARBA" id="ARBA00022448"/>
    </source>
</evidence>
<evidence type="ECO:0000256" key="7">
    <source>
        <dbReference type="SAM" id="MobiDB-lite"/>
    </source>
</evidence>
<feature type="transmembrane region" description="Helical" evidence="8">
    <location>
        <begin position="634"/>
        <end position="654"/>
    </location>
</feature>
<feature type="transmembrane region" description="Helical" evidence="8">
    <location>
        <begin position="105"/>
        <end position="125"/>
    </location>
</feature>
<dbReference type="AlphaFoldDB" id="A0A4Y7Q800"/>
<evidence type="ECO:0000259" key="9">
    <source>
        <dbReference type="Pfam" id="PF02714"/>
    </source>
</evidence>
<feature type="domain" description="CSC1/OSCA1-like cytosolic" evidence="11">
    <location>
        <begin position="195"/>
        <end position="358"/>
    </location>
</feature>
<feature type="region of interest" description="Disordered" evidence="7">
    <location>
        <begin position="854"/>
        <end position="968"/>
    </location>
</feature>
<evidence type="ECO:0000313" key="13">
    <source>
        <dbReference type="Proteomes" id="UP000294933"/>
    </source>
</evidence>
<dbReference type="InterPro" id="IPR003864">
    <property type="entry name" value="CSC1/OSCA1-like_7TM"/>
</dbReference>
<evidence type="ECO:0000256" key="8">
    <source>
        <dbReference type="SAM" id="Phobius"/>
    </source>
</evidence>
<dbReference type="EMBL" id="ML170172">
    <property type="protein sequence ID" value="TDL23029.1"/>
    <property type="molecule type" value="Genomic_DNA"/>
</dbReference>
<feature type="compositionally biased region" description="Low complexity" evidence="7">
    <location>
        <begin position="858"/>
        <end position="871"/>
    </location>
</feature>
<dbReference type="InterPro" id="IPR032880">
    <property type="entry name" value="CSC1/OSCA1-like_N"/>
</dbReference>
<gene>
    <name evidence="12" type="ORF">BD410DRAFT_820996</name>
</gene>
<feature type="compositionally biased region" description="Low complexity" evidence="7">
    <location>
        <begin position="916"/>
        <end position="925"/>
    </location>
</feature>
<dbReference type="PANTHER" id="PTHR13018">
    <property type="entry name" value="PROBABLE MEMBRANE PROTEIN DUF221-RELATED"/>
    <property type="match status" value="1"/>
</dbReference>
<comment type="similarity">
    <text evidence="2">Belongs to the CSC1 (TC 1.A.17) family.</text>
</comment>
<evidence type="ECO:0000256" key="6">
    <source>
        <dbReference type="ARBA" id="ARBA00023136"/>
    </source>
</evidence>
<dbReference type="VEuPathDB" id="FungiDB:BD410DRAFT_820996"/>
<feature type="transmembrane region" description="Helical" evidence="8">
    <location>
        <begin position="20"/>
        <end position="42"/>
    </location>
</feature>
<dbReference type="Pfam" id="PF14703">
    <property type="entry name" value="PHM7_cyt"/>
    <property type="match status" value="1"/>
</dbReference>
<feature type="transmembrane region" description="Helical" evidence="8">
    <location>
        <begin position="461"/>
        <end position="486"/>
    </location>
</feature>
<feature type="domain" description="CSC1/OSCA1-like 7TM region" evidence="9">
    <location>
        <begin position="369"/>
        <end position="651"/>
    </location>
</feature>
<dbReference type="OrthoDB" id="2150324at2759"/>
<evidence type="ECO:0000256" key="5">
    <source>
        <dbReference type="ARBA" id="ARBA00022989"/>
    </source>
</evidence>
<feature type="domain" description="CSC1/OSCA1-like N-terminal transmembrane" evidence="10">
    <location>
        <begin position="21"/>
        <end position="171"/>
    </location>
</feature>
<evidence type="ECO:0000256" key="1">
    <source>
        <dbReference type="ARBA" id="ARBA00004141"/>
    </source>
</evidence>
<feature type="transmembrane region" description="Helical" evidence="8">
    <location>
        <begin position="149"/>
        <end position="171"/>
    </location>
</feature>
<dbReference type="GO" id="GO:0005886">
    <property type="term" value="C:plasma membrane"/>
    <property type="evidence" value="ECO:0007669"/>
    <property type="project" value="TreeGrafter"/>
</dbReference>
<dbReference type="PANTHER" id="PTHR13018:SF149">
    <property type="entry name" value="DOMAIN PROTEIN, PUTATIVE (AFU_ORTHOLOGUE AFUA_3G11660)-RELATED"/>
    <property type="match status" value="1"/>
</dbReference>
<organism evidence="12 13">
    <name type="scientific">Rickenella mellea</name>
    <dbReference type="NCBI Taxonomy" id="50990"/>
    <lineage>
        <taxon>Eukaryota</taxon>
        <taxon>Fungi</taxon>
        <taxon>Dikarya</taxon>
        <taxon>Basidiomycota</taxon>
        <taxon>Agaricomycotina</taxon>
        <taxon>Agaricomycetes</taxon>
        <taxon>Hymenochaetales</taxon>
        <taxon>Rickenellaceae</taxon>
        <taxon>Rickenella</taxon>
    </lineage>
</organism>
<dbReference type="InterPro" id="IPR027815">
    <property type="entry name" value="CSC1/OSCA1-like_cyt"/>
</dbReference>
<dbReference type="STRING" id="50990.A0A4Y7Q800"/>
<feature type="transmembrane region" description="Helical" evidence="8">
    <location>
        <begin position="371"/>
        <end position="395"/>
    </location>
</feature>
<feature type="transmembrane region" description="Helical" evidence="8">
    <location>
        <begin position="595"/>
        <end position="613"/>
    </location>
</feature>
<feature type="compositionally biased region" description="Gly residues" evidence="7">
    <location>
        <begin position="952"/>
        <end position="968"/>
    </location>
</feature>
<name>A0A4Y7Q800_9AGAM</name>
<proteinExistence type="inferred from homology"/>
<dbReference type="GO" id="GO:0005227">
    <property type="term" value="F:calcium-activated cation channel activity"/>
    <property type="evidence" value="ECO:0007669"/>
    <property type="project" value="InterPro"/>
</dbReference>
<keyword evidence="4 8" id="KW-0812">Transmembrane</keyword>
<keyword evidence="3" id="KW-0813">Transport</keyword>
<feature type="transmembrane region" description="Helical" evidence="8">
    <location>
        <begin position="570"/>
        <end position="589"/>
    </location>
</feature>
<evidence type="ECO:0000259" key="11">
    <source>
        <dbReference type="Pfam" id="PF14703"/>
    </source>
</evidence>